<evidence type="ECO:0000256" key="1">
    <source>
        <dbReference type="SAM" id="Phobius"/>
    </source>
</evidence>
<protein>
    <submittedName>
        <fullName evidence="2">Uncharacterized protein</fullName>
    </submittedName>
</protein>
<evidence type="ECO:0000313" key="2">
    <source>
        <dbReference type="EMBL" id="SDB88397.1"/>
    </source>
</evidence>
<gene>
    <name evidence="2" type="ORF">SAMN05421749_101679</name>
</gene>
<feature type="transmembrane region" description="Helical" evidence="1">
    <location>
        <begin position="6"/>
        <end position="27"/>
    </location>
</feature>
<accession>A0A1G6H275</accession>
<keyword evidence="3" id="KW-1185">Reference proteome</keyword>
<keyword evidence="1" id="KW-1133">Transmembrane helix</keyword>
<sequence length="51" mass="5871">MKFMIILLLLVSIVILIGLFIMSARLLKHAKQQDENATHQALNPKSKQRQK</sequence>
<name>A0A1G6H275_9GAMM</name>
<evidence type="ECO:0000313" key="3">
    <source>
        <dbReference type="Proteomes" id="UP000242317"/>
    </source>
</evidence>
<dbReference type="Proteomes" id="UP000242317">
    <property type="component" value="Unassembled WGS sequence"/>
</dbReference>
<dbReference type="EMBL" id="FMYK01000001">
    <property type="protein sequence ID" value="SDB88397.1"/>
    <property type="molecule type" value="Genomic_DNA"/>
</dbReference>
<reference evidence="3" key="1">
    <citation type="submission" date="2016-09" db="EMBL/GenBank/DDBJ databases">
        <authorList>
            <person name="Varghese N."/>
            <person name="Submissions S."/>
        </authorList>
    </citation>
    <scope>NUCLEOTIDE SEQUENCE [LARGE SCALE GENOMIC DNA]</scope>
    <source>
        <strain evidence="3">ANC 3699</strain>
    </source>
</reference>
<organism evidence="2 3">
    <name type="scientific">Acinetobacter marinus</name>
    <dbReference type="NCBI Taxonomy" id="281375"/>
    <lineage>
        <taxon>Bacteria</taxon>
        <taxon>Pseudomonadati</taxon>
        <taxon>Pseudomonadota</taxon>
        <taxon>Gammaproteobacteria</taxon>
        <taxon>Moraxellales</taxon>
        <taxon>Moraxellaceae</taxon>
        <taxon>Acinetobacter</taxon>
    </lineage>
</organism>
<keyword evidence="1" id="KW-0472">Membrane</keyword>
<dbReference type="RefSeq" id="WP_171259034.1">
    <property type="nucleotide sequence ID" value="NZ_FMYK01000001.1"/>
</dbReference>
<proteinExistence type="predicted"/>
<dbReference type="AlphaFoldDB" id="A0A1G6H275"/>
<keyword evidence="1" id="KW-0812">Transmembrane</keyword>